<dbReference type="EMBL" id="JARRTL010000095">
    <property type="protein sequence ID" value="MEC0488142.1"/>
    <property type="molecule type" value="Genomic_DNA"/>
</dbReference>
<dbReference type="InterPro" id="IPR009078">
    <property type="entry name" value="Ferritin-like_SF"/>
</dbReference>
<dbReference type="SUPFAM" id="SSF47240">
    <property type="entry name" value="Ferritin-like"/>
    <property type="match status" value="1"/>
</dbReference>
<keyword evidence="2" id="KW-1185">Reference proteome</keyword>
<dbReference type="Gene3D" id="1.10.620.20">
    <property type="entry name" value="Ribonucleotide Reductase, subunit A"/>
    <property type="match status" value="1"/>
</dbReference>
<gene>
    <name evidence="1" type="ORF">P8828_25785</name>
</gene>
<name>A0ABU6HAX5_9BACI</name>
<sequence>LGFDPYFEDETVNPIVLNGLNTKTKSMDFFSQKGNSYKKATAEALQDEDFYFGD</sequence>
<protein>
    <submittedName>
        <fullName evidence="1">Ribonucleotide-diphosphate reductase</fullName>
    </submittedName>
</protein>
<organism evidence="1 2">
    <name type="scientific">Bacillus glycinifermentans</name>
    <dbReference type="NCBI Taxonomy" id="1664069"/>
    <lineage>
        <taxon>Bacteria</taxon>
        <taxon>Bacillati</taxon>
        <taxon>Bacillota</taxon>
        <taxon>Bacilli</taxon>
        <taxon>Bacillales</taxon>
        <taxon>Bacillaceae</taxon>
        <taxon>Bacillus</taxon>
    </lineage>
</organism>
<dbReference type="Proteomes" id="UP001341297">
    <property type="component" value="Unassembled WGS sequence"/>
</dbReference>
<dbReference type="InterPro" id="IPR012348">
    <property type="entry name" value="RNR-like"/>
</dbReference>
<proteinExistence type="predicted"/>
<evidence type="ECO:0000313" key="2">
    <source>
        <dbReference type="Proteomes" id="UP001341297"/>
    </source>
</evidence>
<comment type="caution">
    <text evidence="1">The sequence shown here is derived from an EMBL/GenBank/DDBJ whole genome shotgun (WGS) entry which is preliminary data.</text>
</comment>
<evidence type="ECO:0000313" key="1">
    <source>
        <dbReference type="EMBL" id="MEC0488142.1"/>
    </source>
</evidence>
<reference evidence="1 2" key="1">
    <citation type="submission" date="2023-03" db="EMBL/GenBank/DDBJ databases">
        <title>Agriculturally important microbes genome sequencing.</title>
        <authorList>
            <person name="Dunlap C."/>
        </authorList>
    </citation>
    <scope>NUCLEOTIDE SEQUENCE [LARGE SCALE GENOMIC DNA]</scope>
    <source>
        <strain evidence="1 2">CBP-3203</strain>
    </source>
</reference>
<feature type="non-terminal residue" evidence="1">
    <location>
        <position position="1"/>
    </location>
</feature>
<accession>A0ABU6HAX5</accession>